<dbReference type="PANTHER" id="PTHR34512:SF30">
    <property type="entry name" value="OUTER MEMBRANE PROTEIN ASSEMBLY FACTOR BAMB"/>
    <property type="match status" value="1"/>
</dbReference>
<dbReference type="InterPro" id="IPR017687">
    <property type="entry name" value="BamB"/>
</dbReference>
<dbReference type="AlphaFoldDB" id="A0A1T2KSG6"/>
<dbReference type="Pfam" id="PF13360">
    <property type="entry name" value="PQQ_2"/>
    <property type="match status" value="1"/>
</dbReference>
<dbReference type="HAMAP" id="MF_00923">
    <property type="entry name" value="OM_assembly_BamB"/>
    <property type="match status" value="1"/>
</dbReference>
<dbReference type="GO" id="GO:0043165">
    <property type="term" value="P:Gram-negative-bacterium-type cell outer membrane assembly"/>
    <property type="evidence" value="ECO:0007669"/>
    <property type="project" value="UniProtKB-UniRule"/>
</dbReference>
<keyword evidence="2 4" id="KW-0472">Membrane</keyword>
<dbReference type="GO" id="GO:0009279">
    <property type="term" value="C:cell outer membrane"/>
    <property type="evidence" value="ECO:0007669"/>
    <property type="project" value="UniProtKB-SubCell"/>
</dbReference>
<evidence type="ECO:0000256" key="3">
    <source>
        <dbReference type="ARBA" id="ARBA00023237"/>
    </source>
</evidence>
<evidence type="ECO:0000256" key="2">
    <source>
        <dbReference type="ARBA" id="ARBA00023136"/>
    </source>
</evidence>
<dbReference type="SUPFAM" id="SSF50998">
    <property type="entry name" value="Quinoprotein alcohol dehydrogenase-like"/>
    <property type="match status" value="1"/>
</dbReference>
<dbReference type="PANTHER" id="PTHR34512">
    <property type="entry name" value="CELL SURFACE PROTEIN"/>
    <property type="match status" value="1"/>
</dbReference>
<keyword evidence="1 4" id="KW-0732">Signal</keyword>
<feature type="chain" id="PRO_5013405630" description="Outer membrane protein assembly factor BamB" evidence="5">
    <location>
        <begin position="22"/>
        <end position="389"/>
    </location>
</feature>
<protein>
    <recommendedName>
        <fullName evidence="4">Outer membrane protein assembly factor BamB</fullName>
    </recommendedName>
</protein>
<dbReference type="GO" id="GO:0051205">
    <property type="term" value="P:protein insertion into membrane"/>
    <property type="evidence" value="ECO:0007669"/>
    <property type="project" value="UniProtKB-UniRule"/>
</dbReference>
<accession>A0A1T2KSG6</accession>
<proteinExistence type="inferred from homology"/>
<dbReference type="PROSITE" id="PS51257">
    <property type="entry name" value="PROKAR_LIPOPROTEIN"/>
    <property type="match status" value="1"/>
</dbReference>
<comment type="subunit">
    <text evidence="4">Part of the Bam complex.</text>
</comment>
<dbReference type="EMBL" id="MPRJ01000088">
    <property type="protein sequence ID" value="OOZ35636.1"/>
    <property type="molecule type" value="Genomic_DNA"/>
</dbReference>
<dbReference type="OrthoDB" id="5173551at2"/>
<evidence type="ECO:0000256" key="4">
    <source>
        <dbReference type="HAMAP-Rule" id="MF_00923"/>
    </source>
</evidence>
<dbReference type="InterPro" id="IPR018391">
    <property type="entry name" value="PQQ_b-propeller_rpt"/>
</dbReference>
<feature type="domain" description="Pyrrolo-quinoline quinone repeat" evidence="6">
    <location>
        <begin position="83"/>
        <end position="314"/>
    </location>
</feature>
<reference evidence="7 8" key="1">
    <citation type="submission" date="2016-11" db="EMBL/GenBank/DDBJ databases">
        <title>Mixed transmission modes and dynamic genome evolution in an obligate animal-bacterial symbiosis.</title>
        <authorList>
            <person name="Russell S.L."/>
            <person name="Corbett-Detig R.B."/>
            <person name="Cavanaugh C.M."/>
        </authorList>
    </citation>
    <scope>NUCLEOTIDE SEQUENCE [LARGE SCALE GENOMIC DNA]</scope>
    <source>
        <strain evidence="7">Se-Cadez</strain>
    </source>
</reference>
<keyword evidence="3 4" id="KW-0998">Cell outer membrane</keyword>
<dbReference type="InterPro" id="IPR002372">
    <property type="entry name" value="PQQ_rpt_dom"/>
</dbReference>
<evidence type="ECO:0000313" key="8">
    <source>
        <dbReference type="Proteomes" id="UP000190896"/>
    </source>
</evidence>
<evidence type="ECO:0000256" key="5">
    <source>
        <dbReference type="SAM" id="SignalP"/>
    </source>
</evidence>
<name>A0A1T2KSG6_9GAMM</name>
<evidence type="ECO:0000259" key="6">
    <source>
        <dbReference type="Pfam" id="PF13360"/>
    </source>
</evidence>
<keyword evidence="8" id="KW-1185">Reference proteome</keyword>
<dbReference type="Gene3D" id="2.130.10.10">
    <property type="entry name" value="YVTN repeat-like/Quinoprotein amine dehydrogenase"/>
    <property type="match status" value="1"/>
</dbReference>
<organism evidence="7 8">
    <name type="scientific">Solemya velesiana gill symbiont</name>
    <dbReference type="NCBI Taxonomy" id="1918948"/>
    <lineage>
        <taxon>Bacteria</taxon>
        <taxon>Pseudomonadati</taxon>
        <taxon>Pseudomonadota</taxon>
        <taxon>Gammaproteobacteria</taxon>
        <taxon>sulfur-oxidizing symbionts</taxon>
    </lineage>
</organism>
<comment type="caution">
    <text evidence="7">The sequence shown here is derived from an EMBL/GenBank/DDBJ whole genome shotgun (WGS) entry which is preliminary data.</text>
</comment>
<comment type="subcellular location">
    <subcellularLocation>
        <location evidence="4">Cell outer membrane</location>
        <topology evidence="4">Lipid-anchor</topology>
    </subcellularLocation>
</comment>
<dbReference type="NCBIfam" id="TIGR03300">
    <property type="entry name" value="assembly_YfgL"/>
    <property type="match status" value="1"/>
</dbReference>
<evidence type="ECO:0000313" key="7">
    <source>
        <dbReference type="EMBL" id="OOZ35636.1"/>
    </source>
</evidence>
<sequence length="389" mass="41330">MKRYVAALTAVLLSGCGSMNSMNPVDWFASEDNAEKPAELVGLKGSVAVRTLWSTSVGSGADEQRVKLVPFVEGNRIYAADSNGIVKALDAASGRALWSVDTELDISGGPGAGDGLVLIGTSNAELVALDSTNGSERWRARVSSEILSVPKISQGIAVAHTIDGKLFGFDAASGKQAWIYDRSVPVLTLHGSSSPVISGNAVICGFASGRLVSIELETGNPIWEVSVTAPRGRSELERMVDIDGDPLIIDGVIYVATYQGEMAAVSQDTGVVLWRRKLSSYTGLGADWRQLYISDDSDFVWAVDPRNGSKLWKNDKLKARRLSAPAVLGEHVVVGDYQGYLHWLSNEDGRLLGRTRVGEDPITTTPVVVDGVVYVYGDGGDLAAVSGSK</sequence>
<comment type="function">
    <text evidence="4">Part of the outer membrane protein assembly complex, which is involved in assembly and insertion of beta-barrel proteins into the outer membrane.</text>
</comment>
<keyword evidence="4" id="KW-0449">Lipoprotein</keyword>
<dbReference type="InterPro" id="IPR015943">
    <property type="entry name" value="WD40/YVTN_repeat-like_dom_sf"/>
</dbReference>
<feature type="signal peptide" evidence="5">
    <location>
        <begin position="1"/>
        <end position="21"/>
    </location>
</feature>
<keyword evidence="4" id="KW-0564">Palmitate</keyword>
<dbReference type="RefSeq" id="WP_078488078.1">
    <property type="nucleotide sequence ID" value="NZ_MPRJ01000088.1"/>
</dbReference>
<evidence type="ECO:0000256" key="1">
    <source>
        <dbReference type="ARBA" id="ARBA00022729"/>
    </source>
</evidence>
<gene>
    <name evidence="4" type="primary">bamB</name>
    <name evidence="7" type="ORF">BOW51_11115</name>
</gene>
<comment type="similarity">
    <text evidence="4">Belongs to the BamB family.</text>
</comment>
<dbReference type="InterPro" id="IPR011047">
    <property type="entry name" value="Quinoprotein_ADH-like_sf"/>
</dbReference>
<dbReference type="Proteomes" id="UP000190896">
    <property type="component" value="Unassembled WGS sequence"/>
</dbReference>
<dbReference type="SMART" id="SM00564">
    <property type="entry name" value="PQQ"/>
    <property type="match status" value="7"/>
</dbReference>